<name>A0A3E0LUH3_MICAE</name>
<dbReference type="SMART" id="SM00331">
    <property type="entry name" value="PP2C_SIG"/>
    <property type="match status" value="1"/>
</dbReference>
<dbReference type="InterPro" id="IPR015655">
    <property type="entry name" value="PP2C"/>
</dbReference>
<dbReference type="Gene3D" id="1.10.510.10">
    <property type="entry name" value="Transferase(Phosphotransferase) domain 1"/>
    <property type="match status" value="1"/>
</dbReference>
<dbReference type="Gene3D" id="3.60.40.10">
    <property type="entry name" value="PPM-type phosphatase domain"/>
    <property type="match status" value="1"/>
</dbReference>
<evidence type="ECO:0000313" key="3">
    <source>
        <dbReference type="Proteomes" id="UP000256301"/>
    </source>
</evidence>
<reference evidence="2 3" key="1">
    <citation type="submission" date="2017-08" db="EMBL/GenBank/DDBJ databases">
        <title>Functional genomic and metabolic studies of the symbiotic interactions of six Microcystis-dominated communities.</title>
        <authorList>
            <person name="Li Q."/>
            <person name="Lin F."/>
        </authorList>
    </citation>
    <scope>NUCLEOTIDE SEQUENCE [LARGE SCALE GENOMIC DNA]</scope>
    <source>
        <strain evidence="2">DA14</strain>
    </source>
</reference>
<comment type="caution">
    <text evidence="2">The sequence shown here is derived from an EMBL/GenBank/DDBJ whole genome shotgun (WGS) entry which is preliminary data.</text>
</comment>
<sequence length="597" mass="66756">MSELENALELDVVIGENRIISLESYPLKILSYLGLFLDVHHFKVEIQRTEKDNSETKEFGLLRVGGLNSGLQREIELRKQLQEYGMIAKILAVSEQKSVSIDFPALGSEVPDRTPNPIEVVTDSPESDAVDDREKTAELGENLAAYLEEEYYPEQDLYTDASGTYILLLTGYPEPTLTLESWLQENHSAEEILSLVIQICQCFSHIFQQKWCSINLNTKQIEVNRQGKPIKLFDLTDAYPLDYKPQHGLSGDYYAPELALAPSIHEGMSCYTTGALLYQAFHRMLPDRDRYISPEIQPIPRIYQILKIALSPVPEERFSLAQLRDLLVATRKEFRQVKTRWNIASHSTVGLSTSRLQNEDNYGVKQQQLSDFNTLLLGVVADGMGGMSQGEIASQIAVQTFLKEPIPENLSTAEQCNTWLVDICQKTNQAIAEKVQDGGTTLSVVLAINHQLTIAHVGDSRIYHIHGGEIGQLSEDHSLVALLVASGEITEEESWEHPDRNVLLKSLGSTRNLSNGYVQNLNRTVNKLSIDLENNDIIILCSDGVWDLVQKTEMLDIFSHATSLQAAVDRVIEKVIAKGASDNATLLALQCQIESAY</sequence>
<dbReference type="PROSITE" id="PS51746">
    <property type="entry name" value="PPM_2"/>
    <property type="match status" value="1"/>
</dbReference>
<protein>
    <submittedName>
        <fullName evidence="2">Serine/threonine-protein phosphatase</fullName>
    </submittedName>
</protein>
<dbReference type="InterPro" id="IPR036457">
    <property type="entry name" value="PPM-type-like_dom_sf"/>
</dbReference>
<evidence type="ECO:0000259" key="1">
    <source>
        <dbReference type="PROSITE" id="PS51746"/>
    </source>
</evidence>
<dbReference type="Pfam" id="PF00481">
    <property type="entry name" value="PP2C"/>
    <property type="match status" value="1"/>
</dbReference>
<dbReference type="PANTHER" id="PTHR47992">
    <property type="entry name" value="PROTEIN PHOSPHATASE"/>
    <property type="match status" value="1"/>
</dbReference>
<dbReference type="SMART" id="SM00332">
    <property type="entry name" value="PP2Cc"/>
    <property type="match status" value="1"/>
</dbReference>
<feature type="domain" description="PPM-type phosphatase" evidence="1">
    <location>
        <begin position="342"/>
        <end position="591"/>
    </location>
</feature>
<dbReference type="AlphaFoldDB" id="A0A3E0LUH3"/>
<proteinExistence type="predicted"/>
<dbReference type="InterPro" id="IPR011009">
    <property type="entry name" value="Kinase-like_dom_sf"/>
</dbReference>
<dbReference type="InterPro" id="IPR001932">
    <property type="entry name" value="PPM-type_phosphatase-like_dom"/>
</dbReference>
<accession>A0A3E0LUH3</accession>
<dbReference type="CDD" id="cd00143">
    <property type="entry name" value="PP2Cc"/>
    <property type="match status" value="1"/>
</dbReference>
<dbReference type="GO" id="GO:0004722">
    <property type="term" value="F:protein serine/threonine phosphatase activity"/>
    <property type="evidence" value="ECO:0007669"/>
    <property type="project" value="InterPro"/>
</dbReference>
<evidence type="ECO:0000313" key="2">
    <source>
        <dbReference type="EMBL" id="REJ51006.1"/>
    </source>
</evidence>
<dbReference type="EMBL" id="QQWE01000017">
    <property type="protein sequence ID" value="REJ51006.1"/>
    <property type="molecule type" value="Genomic_DNA"/>
</dbReference>
<dbReference type="SUPFAM" id="SSF56112">
    <property type="entry name" value="Protein kinase-like (PK-like)"/>
    <property type="match status" value="1"/>
</dbReference>
<gene>
    <name evidence="2" type="ORF">DWQ56_25345</name>
</gene>
<dbReference type="SUPFAM" id="SSF81606">
    <property type="entry name" value="PP2C-like"/>
    <property type="match status" value="1"/>
</dbReference>
<dbReference type="Proteomes" id="UP000256301">
    <property type="component" value="Unassembled WGS sequence"/>
</dbReference>
<organism evidence="2 3">
    <name type="scientific">Microcystis aeruginosa DA14</name>
    <dbReference type="NCBI Taxonomy" id="1987506"/>
    <lineage>
        <taxon>Bacteria</taxon>
        <taxon>Bacillati</taxon>
        <taxon>Cyanobacteriota</taxon>
        <taxon>Cyanophyceae</taxon>
        <taxon>Oscillatoriophycideae</taxon>
        <taxon>Chroococcales</taxon>
        <taxon>Microcystaceae</taxon>
        <taxon>Microcystis</taxon>
    </lineage>
</organism>